<dbReference type="PANTHER" id="PTHR12905:SF0">
    <property type="entry name" value="CALCINEURIN-LIKE PHOSPHOESTERASE DOMAIN-CONTAINING PROTEIN"/>
    <property type="match status" value="1"/>
</dbReference>
<dbReference type="PANTHER" id="PTHR12905">
    <property type="entry name" value="METALLOPHOSPHOESTERASE"/>
    <property type="match status" value="1"/>
</dbReference>
<dbReference type="InterPro" id="IPR004843">
    <property type="entry name" value="Calcineurin-like_PHP"/>
</dbReference>
<reference evidence="3" key="1">
    <citation type="submission" date="2021-01" db="EMBL/GenBank/DDBJ databases">
        <authorList>
            <person name="Corre E."/>
            <person name="Pelletier E."/>
            <person name="Niang G."/>
            <person name="Scheremetjew M."/>
            <person name="Finn R."/>
            <person name="Kale V."/>
            <person name="Holt S."/>
            <person name="Cochrane G."/>
            <person name="Meng A."/>
            <person name="Brown T."/>
            <person name="Cohen L."/>
        </authorList>
    </citation>
    <scope>NUCLEOTIDE SEQUENCE</scope>
    <source>
        <strain evidence="3">Isolate 1302-5</strain>
    </source>
</reference>
<name>A0A6U6EID9_9STRA</name>
<organism evidence="3">
    <name type="scientific">Odontella aurita</name>
    <dbReference type="NCBI Taxonomy" id="265563"/>
    <lineage>
        <taxon>Eukaryota</taxon>
        <taxon>Sar</taxon>
        <taxon>Stramenopiles</taxon>
        <taxon>Ochrophyta</taxon>
        <taxon>Bacillariophyta</taxon>
        <taxon>Mediophyceae</taxon>
        <taxon>Biddulphiophycidae</taxon>
        <taxon>Eupodiscales</taxon>
        <taxon>Odontellaceae</taxon>
        <taxon>Odontella</taxon>
    </lineage>
</organism>
<dbReference type="SUPFAM" id="SSF56300">
    <property type="entry name" value="Metallo-dependent phosphatases"/>
    <property type="match status" value="1"/>
</dbReference>
<protein>
    <recommendedName>
        <fullName evidence="2">Calcineurin-like phosphoesterase domain-containing protein</fullName>
    </recommendedName>
</protein>
<dbReference type="Gene3D" id="3.60.21.10">
    <property type="match status" value="1"/>
</dbReference>
<evidence type="ECO:0000256" key="1">
    <source>
        <dbReference type="SAM" id="MobiDB-lite"/>
    </source>
</evidence>
<dbReference type="Pfam" id="PF00149">
    <property type="entry name" value="Metallophos"/>
    <property type="match status" value="1"/>
</dbReference>
<proteinExistence type="predicted"/>
<feature type="domain" description="Calcineurin-like phosphoesterase" evidence="2">
    <location>
        <begin position="116"/>
        <end position="313"/>
    </location>
</feature>
<evidence type="ECO:0000313" key="3">
    <source>
        <dbReference type="EMBL" id="CAE2231915.1"/>
    </source>
</evidence>
<gene>
    <name evidence="3" type="ORF">OAUR00152_LOCUS12280</name>
    <name evidence="4" type="ORF">OAUR00152_LOCUS12281</name>
</gene>
<dbReference type="CDD" id="cd07379">
    <property type="entry name" value="MPP_239FB"/>
    <property type="match status" value="1"/>
</dbReference>
<sequence>MSKFWATGSQSSSSDDSTFDDASCTDSDRTVGSLGYSSFEIAEDEPPEASCRQLESFNESFRAISIDTSEVTASPARPPTLPVDDTRVAWARARHTQNFVPPQRRSGPPDPTRYTRIACISDTHGYHKNIAVPNCDILIHGGDFTNFGEPEMVEDTSRYFAELQRGERGARVGSVVCIAGNHELTFQPEHYEKVWRQFHHPESGPYDCQRAREALNNCTYLEDESYTAKNGIKVYGSPWQPEFHRWAFNLPRTEIGDKWRAIPDDTDVLVTHGPPLGRGDRTGDGQRVGCLELMRQIQGHVRPRLHVFGHVHESYGVSSDGTTLYVNASSVGRDYEKHNPCIVVDLPHDPSIPAVLVEPSSSMQQDDIREWLRQNGHERLVPFFERQEVSADFLVKPDNFGEVCCVLGLHRSAKAVADLKAALMDLRAFMYG</sequence>
<dbReference type="InterPro" id="IPR029052">
    <property type="entry name" value="Metallo-depent_PP-like"/>
</dbReference>
<accession>A0A6U6EID9</accession>
<dbReference type="EMBL" id="HBKQ01018145">
    <property type="protein sequence ID" value="CAE2231916.1"/>
    <property type="molecule type" value="Transcribed_RNA"/>
</dbReference>
<evidence type="ECO:0000259" key="2">
    <source>
        <dbReference type="Pfam" id="PF00149"/>
    </source>
</evidence>
<dbReference type="AlphaFoldDB" id="A0A6U6EID9"/>
<dbReference type="EMBL" id="HBKQ01018144">
    <property type="protein sequence ID" value="CAE2231915.1"/>
    <property type="molecule type" value="Transcribed_RNA"/>
</dbReference>
<feature type="region of interest" description="Disordered" evidence="1">
    <location>
        <begin position="1"/>
        <end position="30"/>
    </location>
</feature>
<dbReference type="GO" id="GO:0016787">
    <property type="term" value="F:hydrolase activity"/>
    <property type="evidence" value="ECO:0007669"/>
    <property type="project" value="InterPro"/>
</dbReference>
<dbReference type="InterPro" id="IPR051693">
    <property type="entry name" value="UPF0046_metallophosphoest"/>
</dbReference>
<evidence type="ECO:0000313" key="4">
    <source>
        <dbReference type="EMBL" id="CAE2231916.1"/>
    </source>
</evidence>
<feature type="compositionally biased region" description="Low complexity" evidence="1">
    <location>
        <begin position="9"/>
        <end position="25"/>
    </location>
</feature>